<gene>
    <name evidence="1" type="ORF">RRG08_015108</name>
</gene>
<evidence type="ECO:0000313" key="2">
    <source>
        <dbReference type="Proteomes" id="UP001283361"/>
    </source>
</evidence>
<dbReference type="EMBL" id="JAWDGP010003940">
    <property type="protein sequence ID" value="KAK3769344.1"/>
    <property type="molecule type" value="Genomic_DNA"/>
</dbReference>
<name>A0AAE0ZH60_9GAST</name>
<keyword evidence="2" id="KW-1185">Reference proteome</keyword>
<protein>
    <submittedName>
        <fullName evidence="1">Uncharacterized protein</fullName>
    </submittedName>
</protein>
<sequence length="108" mass="11783">MSTAEKAESVVYFNVTVSQRPWVFSTRPRDQQMYEYPADWPPHQPALVPGGAALPPPGAPATLFLLGVKPPFPPPPPPAPPFLLSCLRVCSQQPPTADMPKKPRTARV</sequence>
<dbReference type="AlphaFoldDB" id="A0AAE0ZH60"/>
<proteinExistence type="predicted"/>
<reference evidence="1" key="1">
    <citation type="journal article" date="2023" name="G3 (Bethesda)">
        <title>A reference genome for the long-term kleptoplast-retaining sea slug Elysia crispata morphotype clarki.</title>
        <authorList>
            <person name="Eastman K.E."/>
            <person name="Pendleton A.L."/>
            <person name="Shaikh M.A."/>
            <person name="Suttiyut T."/>
            <person name="Ogas R."/>
            <person name="Tomko P."/>
            <person name="Gavelis G."/>
            <person name="Widhalm J.R."/>
            <person name="Wisecaver J.H."/>
        </authorList>
    </citation>
    <scope>NUCLEOTIDE SEQUENCE</scope>
    <source>
        <strain evidence="1">ECLA1</strain>
    </source>
</reference>
<dbReference type="Proteomes" id="UP001283361">
    <property type="component" value="Unassembled WGS sequence"/>
</dbReference>
<accession>A0AAE0ZH60</accession>
<evidence type="ECO:0000313" key="1">
    <source>
        <dbReference type="EMBL" id="KAK3769344.1"/>
    </source>
</evidence>
<comment type="caution">
    <text evidence="1">The sequence shown here is derived from an EMBL/GenBank/DDBJ whole genome shotgun (WGS) entry which is preliminary data.</text>
</comment>
<organism evidence="1 2">
    <name type="scientific">Elysia crispata</name>
    <name type="common">lettuce slug</name>
    <dbReference type="NCBI Taxonomy" id="231223"/>
    <lineage>
        <taxon>Eukaryota</taxon>
        <taxon>Metazoa</taxon>
        <taxon>Spiralia</taxon>
        <taxon>Lophotrochozoa</taxon>
        <taxon>Mollusca</taxon>
        <taxon>Gastropoda</taxon>
        <taxon>Heterobranchia</taxon>
        <taxon>Euthyneura</taxon>
        <taxon>Panpulmonata</taxon>
        <taxon>Sacoglossa</taxon>
        <taxon>Placobranchoidea</taxon>
        <taxon>Plakobranchidae</taxon>
        <taxon>Elysia</taxon>
    </lineage>
</organism>